<dbReference type="PANTHER" id="PTHR19849">
    <property type="entry name" value="PHOSPHOLIPASE A-2-ACTIVATING PROTEIN"/>
    <property type="match status" value="1"/>
</dbReference>
<evidence type="ECO:0000256" key="4">
    <source>
        <dbReference type="ARBA" id="ARBA00022737"/>
    </source>
</evidence>
<keyword evidence="4" id="KW-0677">Repeat</keyword>
<protein>
    <recommendedName>
        <fullName evidence="10">WD domain-containing protein</fullName>
    </recommendedName>
</protein>
<dbReference type="PROSITE" id="PS51396">
    <property type="entry name" value="PUL"/>
    <property type="match status" value="1"/>
</dbReference>
<evidence type="ECO:0000256" key="1">
    <source>
        <dbReference type="ARBA" id="ARBA00004496"/>
    </source>
</evidence>
<gene>
    <name evidence="8" type="ORF">OJ252_1989</name>
</gene>
<evidence type="ECO:0008006" key="10">
    <source>
        <dbReference type="Google" id="ProtNLM"/>
    </source>
</evidence>
<sequence>MIYNLSEELLGHKGCVRCICVLRDNRIVTGGLDNQIIIWKCTDSFWKQELNLTHHNKYILALEPSNSKLNYESHDIEFYSGGLDEIIYRLSANDGSIVSEFKGHTSAVCNLKELSELNILVSGSWDGSARIWDISSSTCKHILSGHQHAVAVSIFSQPNNLAHFLLTGSQNKSLILWKIPEVKQLKTITNSHDDIIRSIATSNKISGVDSSIAITVSNDCAIKIWQIKLEPGYENLILKNTKRHHSSFIFDVKFSNCYFERFFTASDDCSVAIWQLLDTFDITLLQNISLSSTVWNLAEMNNMDSLLSVSEDGICRIWTANTPYLGSKKFYISKKLNHMENLDQTDYIEPQTKKDSADMFVNIYNINQLNLISAKKIGTIQAFKDGNDFKAYEWANDTWNFLGLITGINDKTRKIKYLGDKYFNRGLYDMLLTVEIEINCNLNNVPFNFGDSMLESAEKFCLREGIDRKYRKSICNSIINNILILNDVAFVSQLFEPCFEFKLFKSLNIDGLISSLKKEQTIYSNSLYSNTCTNITNFNLGIENLNDFFFRLKSEVNQVNSVAPIRIKPVEMDIIYRQLSNFIGNNSWSIPIIDLWRILALHPQSSDIHKKSDQGWWLLVPIVKLIDLISLDTQNSSLTRESNEYRGPLFLICTRFLCNMFHNSTNREVMLSKIQEVISAVDRSIVRLKEINFELSTKENTNKNVIMACLSLMFNYIVALNNKNSDCISSRNSVIRLLCKLIPLTSCGNFTACIDEILHYKLLILTNNYYYLNNTNKNVDIYIPEDKYINILSDQLSKLNNNSAKVLYYELVASIDILRSIINS</sequence>
<dbReference type="EMBL" id="JAPCXB010000071">
    <property type="protein sequence ID" value="KAJ1610196.1"/>
    <property type="molecule type" value="Genomic_DNA"/>
</dbReference>
<dbReference type="Pfam" id="PF09070">
    <property type="entry name" value="PFU"/>
    <property type="match status" value="1"/>
</dbReference>
<feature type="repeat" description="WD" evidence="5">
    <location>
        <begin position="9"/>
        <end position="40"/>
    </location>
</feature>
<evidence type="ECO:0000313" key="9">
    <source>
        <dbReference type="Proteomes" id="UP001071777"/>
    </source>
</evidence>
<dbReference type="Pfam" id="PF08324">
    <property type="entry name" value="PUL"/>
    <property type="match status" value="1"/>
</dbReference>
<dbReference type="Gene3D" id="1.25.10.10">
    <property type="entry name" value="Leucine-rich Repeat Variant"/>
    <property type="match status" value="1"/>
</dbReference>
<proteinExistence type="predicted"/>
<dbReference type="InterPro" id="IPR011989">
    <property type="entry name" value="ARM-like"/>
</dbReference>
<comment type="subcellular location">
    <subcellularLocation>
        <location evidence="1">Cytoplasm</location>
    </subcellularLocation>
</comment>
<comment type="caution">
    <text evidence="8">The sequence shown here is derived from an EMBL/GenBank/DDBJ whole genome shotgun (WGS) entry which is preliminary data.</text>
</comment>
<dbReference type="InterPro" id="IPR013535">
    <property type="entry name" value="PUL_dom"/>
</dbReference>
<evidence type="ECO:0000256" key="5">
    <source>
        <dbReference type="PROSITE-ProRule" id="PRU00221"/>
    </source>
</evidence>
<dbReference type="Gene3D" id="2.130.10.10">
    <property type="entry name" value="YVTN repeat-like/Quinoprotein amine dehydrogenase"/>
    <property type="match status" value="1"/>
</dbReference>
<dbReference type="InterPro" id="IPR038122">
    <property type="entry name" value="PFU_sf"/>
</dbReference>
<feature type="repeat" description="WD" evidence="5">
    <location>
        <begin position="143"/>
        <end position="187"/>
    </location>
</feature>
<feature type="repeat" description="WD" evidence="5">
    <location>
        <begin position="101"/>
        <end position="142"/>
    </location>
</feature>
<evidence type="ECO:0000256" key="3">
    <source>
        <dbReference type="ARBA" id="ARBA00022574"/>
    </source>
</evidence>
<dbReference type="InterPro" id="IPR001680">
    <property type="entry name" value="WD40_rpt"/>
</dbReference>
<evidence type="ECO:0000259" key="6">
    <source>
        <dbReference type="PROSITE" id="PS51394"/>
    </source>
</evidence>
<reference evidence="8" key="1">
    <citation type="submission" date="2022-10" db="EMBL/GenBank/DDBJ databases">
        <title>Adaptive evolution leads to modifications in subtelomeric GC content in a zoonotic Cryptosporidium species.</title>
        <authorList>
            <person name="Li J."/>
            <person name="Feng Y."/>
            <person name="Xiao L."/>
        </authorList>
    </citation>
    <scope>NUCLEOTIDE SEQUENCE</scope>
    <source>
        <strain evidence="8">25894</strain>
    </source>
</reference>
<dbReference type="PROSITE" id="PS50082">
    <property type="entry name" value="WD_REPEATS_2"/>
    <property type="match status" value="3"/>
</dbReference>
<dbReference type="PROSITE" id="PS50294">
    <property type="entry name" value="WD_REPEATS_REGION"/>
    <property type="match status" value="1"/>
</dbReference>
<evidence type="ECO:0000256" key="2">
    <source>
        <dbReference type="ARBA" id="ARBA00022490"/>
    </source>
</evidence>
<feature type="domain" description="PUL" evidence="7">
    <location>
        <begin position="494"/>
        <end position="818"/>
    </location>
</feature>
<keyword evidence="3 5" id="KW-0853">WD repeat</keyword>
<dbReference type="InterPro" id="IPR015155">
    <property type="entry name" value="PFU"/>
</dbReference>
<feature type="domain" description="PFU" evidence="6">
    <location>
        <begin position="391"/>
        <end position="492"/>
    </location>
</feature>
<accession>A0ABQ8P6L3</accession>
<dbReference type="PROSITE" id="PS51394">
    <property type="entry name" value="PFU"/>
    <property type="match status" value="1"/>
</dbReference>
<evidence type="ECO:0000313" key="8">
    <source>
        <dbReference type="EMBL" id="KAJ1610196.1"/>
    </source>
</evidence>
<evidence type="ECO:0000259" key="7">
    <source>
        <dbReference type="PROSITE" id="PS51396"/>
    </source>
</evidence>
<dbReference type="Gene3D" id="3.10.20.870">
    <property type="entry name" value="PFU (PLAA family ubiquitin binding), C-terminal domain"/>
    <property type="match status" value="1"/>
</dbReference>
<dbReference type="InterPro" id="IPR015943">
    <property type="entry name" value="WD40/YVTN_repeat-like_dom_sf"/>
</dbReference>
<name>A0ABQ8P6L3_9CRYT</name>
<dbReference type="InterPro" id="IPR036322">
    <property type="entry name" value="WD40_repeat_dom_sf"/>
</dbReference>
<dbReference type="Pfam" id="PF00400">
    <property type="entry name" value="WD40"/>
    <property type="match status" value="3"/>
</dbReference>
<dbReference type="PANTHER" id="PTHR19849:SF0">
    <property type="entry name" value="PHOSPHOLIPASE A-2-ACTIVATING PROTEIN"/>
    <property type="match status" value="1"/>
</dbReference>
<dbReference type="Proteomes" id="UP001071777">
    <property type="component" value="Unassembled WGS sequence"/>
</dbReference>
<organism evidence="8 9">
    <name type="scientific">Cryptosporidium canis</name>
    <dbReference type="NCBI Taxonomy" id="195482"/>
    <lineage>
        <taxon>Eukaryota</taxon>
        <taxon>Sar</taxon>
        <taxon>Alveolata</taxon>
        <taxon>Apicomplexa</taxon>
        <taxon>Conoidasida</taxon>
        <taxon>Coccidia</taxon>
        <taxon>Eucoccidiorida</taxon>
        <taxon>Eimeriorina</taxon>
        <taxon>Cryptosporidiidae</taxon>
        <taxon>Cryptosporidium</taxon>
    </lineage>
</organism>
<dbReference type="SUPFAM" id="SSF50978">
    <property type="entry name" value="WD40 repeat-like"/>
    <property type="match status" value="1"/>
</dbReference>
<keyword evidence="9" id="KW-1185">Reference proteome</keyword>
<dbReference type="InterPro" id="IPR019775">
    <property type="entry name" value="WD40_repeat_CS"/>
</dbReference>
<dbReference type="PROSITE" id="PS00678">
    <property type="entry name" value="WD_REPEATS_1"/>
    <property type="match status" value="1"/>
</dbReference>
<keyword evidence="2" id="KW-0963">Cytoplasm</keyword>
<dbReference type="SMART" id="SM00320">
    <property type="entry name" value="WD40"/>
    <property type="match status" value="6"/>
</dbReference>